<dbReference type="AlphaFoldDB" id="A0A6C0GE59"/>
<dbReference type="SUPFAM" id="SSF109998">
    <property type="entry name" value="Triger factor/SurA peptide-binding domain-like"/>
    <property type="match status" value="1"/>
</dbReference>
<dbReference type="InterPro" id="IPR027304">
    <property type="entry name" value="Trigger_fact/SurA_dom_sf"/>
</dbReference>
<dbReference type="PROSITE" id="PS01096">
    <property type="entry name" value="PPIC_PPIASE_1"/>
    <property type="match status" value="1"/>
</dbReference>
<dbReference type="Gene3D" id="3.30.1330.60">
    <property type="entry name" value="OmpA-like domain"/>
    <property type="match status" value="1"/>
</dbReference>
<dbReference type="InterPro" id="IPR046357">
    <property type="entry name" value="PPIase_dom_sf"/>
</dbReference>
<evidence type="ECO:0000256" key="2">
    <source>
        <dbReference type="PROSITE-ProRule" id="PRU00473"/>
    </source>
</evidence>
<organism evidence="5 6">
    <name type="scientific">Rhodocytophaga rosea</name>
    <dbReference type="NCBI Taxonomy" id="2704465"/>
    <lineage>
        <taxon>Bacteria</taxon>
        <taxon>Pseudomonadati</taxon>
        <taxon>Bacteroidota</taxon>
        <taxon>Cytophagia</taxon>
        <taxon>Cytophagales</taxon>
        <taxon>Rhodocytophagaceae</taxon>
        <taxon>Rhodocytophaga</taxon>
    </lineage>
</organism>
<dbReference type="Pfam" id="PF13616">
    <property type="entry name" value="Rotamase_3"/>
    <property type="match status" value="1"/>
</dbReference>
<gene>
    <name evidence="5" type="ORF">GXP67_04435</name>
</gene>
<name>A0A6C0GE59_9BACT</name>
<dbReference type="Gene3D" id="3.10.50.40">
    <property type="match status" value="2"/>
</dbReference>
<dbReference type="PROSITE" id="PS51123">
    <property type="entry name" value="OMPA_2"/>
    <property type="match status" value="1"/>
</dbReference>
<dbReference type="Proteomes" id="UP000480178">
    <property type="component" value="Chromosome"/>
</dbReference>
<dbReference type="InterPro" id="IPR000297">
    <property type="entry name" value="PPIase_PpiC"/>
</dbReference>
<dbReference type="GO" id="GO:0016020">
    <property type="term" value="C:membrane"/>
    <property type="evidence" value="ECO:0007669"/>
    <property type="project" value="UniProtKB-UniRule"/>
</dbReference>
<dbReference type="InterPro" id="IPR023058">
    <property type="entry name" value="PPIase_PpiC_CS"/>
</dbReference>
<evidence type="ECO:0000313" key="5">
    <source>
        <dbReference type="EMBL" id="QHT65970.1"/>
    </source>
</evidence>
<dbReference type="EMBL" id="CP048222">
    <property type="protein sequence ID" value="QHT65970.1"/>
    <property type="molecule type" value="Genomic_DNA"/>
</dbReference>
<keyword evidence="1" id="KW-0697">Rotamase</keyword>
<protein>
    <submittedName>
        <fullName evidence="5">OmpA family protein</fullName>
    </submittedName>
</protein>
<dbReference type="PANTHER" id="PTHR47245">
    <property type="entry name" value="PEPTIDYLPROLYL ISOMERASE"/>
    <property type="match status" value="1"/>
</dbReference>
<evidence type="ECO:0000259" key="4">
    <source>
        <dbReference type="PROSITE" id="PS51123"/>
    </source>
</evidence>
<dbReference type="GO" id="GO:0003755">
    <property type="term" value="F:peptidyl-prolyl cis-trans isomerase activity"/>
    <property type="evidence" value="ECO:0007669"/>
    <property type="project" value="UniProtKB-KW"/>
</dbReference>
<dbReference type="Pfam" id="PF00691">
    <property type="entry name" value="OmpA"/>
    <property type="match status" value="1"/>
</dbReference>
<dbReference type="InterPro" id="IPR006665">
    <property type="entry name" value="OmpA-like"/>
</dbReference>
<dbReference type="Pfam" id="PF00639">
    <property type="entry name" value="Rotamase"/>
    <property type="match status" value="1"/>
</dbReference>
<evidence type="ECO:0000259" key="3">
    <source>
        <dbReference type="PROSITE" id="PS50198"/>
    </source>
</evidence>
<dbReference type="PROSITE" id="PS50198">
    <property type="entry name" value="PPIC_PPIASE_2"/>
    <property type="match status" value="2"/>
</dbReference>
<keyword evidence="2" id="KW-0472">Membrane</keyword>
<feature type="domain" description="PpiC" evidence="3">
    <location>
        <begin position="125"/>
        <end position="227"/>
    </location>
</feature>
<proteinExistence type="predicted"/>
<sequence>MRRPAYLAVLITLIAGGCAVNKQASVKDPVIATLGQTPIYASEFKYVFDKNSVNDSLSKEESLKQYLDLYVNFRLKVLEAESLGLDTLASFKQELEGYKQQLAEPYLLDSSVTESLVTQAYERMKEEIRASHILINLPQDADPKDTLTAFQKISEVRQKAAQGEDFATLAKANSQDPSAATSGGDLGYFTALQMVYPFEDAAYKTKVGEISMPFRTRFGYHIVKVYDRRPSQGKVKTAHIMVRTNPEAPEEEAKAANQKIDEIHKRLMGGEDWNQLTQQFSEDGASKIKGGELPAFTTGSMIPSFEEAAFALQKPGDFTSPVLTPYGWHIIKLLEKTGLEPFEELQTSLRQKVSRDSRSDLNKTLLLKRLKKENAFVEFADVKATAFKNTSDSLIAGKWNYKPDKFLQKTLFSIGAQKYSVEDFYTYVKRYQQAKPTLTPAYYMQLLYDEYVNQTMVNYEKAHLQEKYSDYKYLVREYRDGMLLFQQMENKVWSRSMTDSTGYKTYFENNRDKYKLDKHVTAAIYNVASQEVLSEVKNIISKKLYPVAEPVFKDILFENGKNQLTQTHKTQLDNLASALIKDETLQVEVAGNAGFQEDESLAGARAKMVTDYLVGKGVDITKIVVKDNGRFRPVSSTDRQKNRRVSIQINSTSKEAIEKWINARKPLSLEITEGTFQKGDNALIDQVEWKPGNYTLERDNRIVYIEITEVKEPRQKTLEEARGTVISDYQAYLEKQWIDELKTKYPVVIHEEEVKKLLE</sequence>
<dbReference type="SUPFAM" id="SSF103088">
    <property type="entry name" value="OmpA-like"/>
    <property type="match status" value="1"/>
</dbReference>
<accession>A0A6C0GE59</accession>
<dbReference type="InterPro" id="IPR050245">
    <property type="entry name" value="PrsA_foldase"/>
</dbReference>
<dbReference type="PROSITE" id="PS51257">
    <property type="entry name" value="PROKAR_LIPOPROTEIN"/>
    <property type="match status" value="1"/>
</dbReference>
<dbReference type="PANTHER" id="PTHR47245:SF2">
    <property type="entry name" value="PEPTIDYL-PROLYL CIS-TRANS ISOMERASE HP_0175-RELATED"/>
    <property type="match status" value="1"/>
</dbReference>
<dbReference type="KEGG" id="rhoz:GXP67_04435"/>
<dbReference type="SUPFAM" id="SSF54534">
    <property type="entry name" value="FKBP-like"/>
    <property type="match status" value="2"/>
</dbReference>
<feature type="domain" description="PpiC" evidence="3">
    <location>
        <begin position="232"/>
        <end position="335"/>
    </location>
</feature>
<feature type="domain" description="OmpA-like" evidence="4">
    <location>
        <begin position="544"/>
        <end position="653"/>
    </location>
</feature>
<keyword evidence="6" id="KW-1185">Reference proteome</keyword>
<dbReference type="RefSeq" id="WP_162442043.1">
    <property type="nucleotide sequence ID" value="NZ_CP048222.1"/>
</dbReference>
<dbReference type="InterPro" id="IPR036737">
    <property type="entry name" value="OmpA-like_sf"/>
</dbReference>
<dbReference type="CDD" id="cd07185">
    <property type="entry name" value="OmpA_C-like"/>
    <property type="match status" value="1"/>
</dbReference>
<evidence type="ECO:0000313" key="6">
    <source>
        <dbReference type="Proteomes" id="UP000480178"/>
    </source>
</evidence>
<evidence type="ECO:0000256" key="1">
    <source>
        <dbReference type="PROSITE-ProRule" id="PRU00278"/>
    </source>
</evidence>
<reference evidence="5 6" key="1">
    <citation type="submission" date="2020-01" db="EMBL/GenBank/DDBJ databases">
        <authorList>
            <person name="Kim M.K."/>
        </authorList>
    </citation>
    <scope>NUCLEOTIDE SEQUENCE [LARGE SCALE GENOMIC DNA]</scope>
    <source>
        <strain evidence="5 6">172606-1</strain>
    </source>
</reference>
<keyword evidence="1" id="KW-0413">Isomerase</keyword>